<dbReference type="Pfam" id="PF02481">
    <property type="entry name" value="DNA_processg_A"/>
    <property type="match status" value="1"/>
</dbReference>
<dbReference type="InterPro" id="IPR010994">
    <property type="entry name" value="RuvA_2-like"/>
</dbReference>
<dbReference type="PANTHER" id="PTHR43022:SF1">
    <property type="entry name" value="PROTEIN SMF"/>
    <property type="match status" value="1"/>
</dbReference>
<dbReference type="SUPFAM" id="SSF47781">
    <property type="entry name" value="RuvA domain 2-like"/>
    <property type="match status" value="1"/>
</dbReference>
<comment type="caution">
    <text evidence="3">The sequence shown here is derived from an EMBL/GenBank/DDBJ whole genome shotgun (WGS) entry which is preliminary data.</text>
</comment>
<dbReference type="InterPro" id="IPR057666">
    <property type="entry name" value="DrpA_SLOG"/>
</dbReference>
<protein>
    <recommendedName>
        <fullName evidence="2">Smf/DprA SLOG domain-containing protein</fullName>
    </recommendedName>
</protein>
<evidence type="ECO:0000259" key="2">
    <source>
        <dbReference type="Pfam" id="PF02481"/>
    </source>
</evidence>
<dbReference type="PANTHER" id="PTHR43022">
    <property type="entry name" value="PROTEIN SMF"/>
    <property type="match status" value="1"/>
</dbReference>
<dbReference type="Gene3D" id="3.40.50.450">
    <property type="match status" value="1"/>
</dbReference>
<dbReference type="SUPFAM" id="SSF102405">
    <property type="entry name" value="MCP/YpsA-like"/>
    <property type="match status" value="1"/>
</dbReference>
<gene>
    <name evidence="3" type="ORF">S01H1_59542</name>
</gene>
<feature type="domain" description="Smf/DprA SLOG" evidence="2">
    <location>
        <begin position="79"/>
        <end position="135"/>
    </location>
</feature>
<dbReference type="AlphaFoldDB" id="X0VQ12"/>
<reference evidence="3" key="1">
    <citation type="journal article" date="2014" name="Front. Microbiol.">
        <title>High frequency of phylogenetically diverse reductive dehalogenase-homologous genes in deep subseafloor sedimentary metagenomes.</title>
        <authorList>
            <person name="Kawai M."/>
            <person name="Futagami T."/>
            <person name="Toyoda A."/>
            <person name="Takaki Y."/>
            <person name="Nishi S."/>
            <person name="Hori S."/>
            <person name="Arai W."/>
            <person name="Tsubouchi T."/>
            <person name="Morono Y."/>
            <person name="Uchiyama I."/>
            <person name="Ito T."/>
            <person name="Fujiyama A."/>
            <person name="Inagaki F."/>
            <person name="Takami H."/>
        </authorList>
    </citation>
    <scope>NUCLEOTIDE SEQUENCE</scope>
    <source>
        <strain evidence="3">Expedition CK06-06</strain>
    </source>
</reference>
<dbReference type="EMBL" id="BARS01038949">
    <property type="protein sequence ID" value="GAG14553.1"/>
    <property type="molecule type" value="Genomic_DNA"/>
</dbReference>
<evidence type="ECO:0000256" key="1">
    <source>
        <dbReference type="ARBA" id="ARBA00006525"/>
    </source>
</evidence>
<feature type="non-terminal residue" evidence="3">
    <location>
        <position position="139"/>
    </location>
</feature>
<dbReference type="InterPro" id="IPR003488">
    <property type="entry name" value="DprA"/>
</dbReference>
<dbReference type="GO" id="GO:0009294">
    <property type="term" value="P:DNA-mediated transformation"/>
    <property type="evidence" value="ECO:0007669"/>
    <property type="project" value="InterPro"/>
</dbReference>
<accession>X0VQ12</accession>
<comment type="similarity">
    <text evidence="1">Belongs to the DprA/Smf family.</text>
</comment>
<organism evidence="3">
    <name type="scientific">marine sediment metagenome</name>
    <dbReference type="NCBI Taxonomy" id="412755"/>
    <lineage>
        <taxon>unclassified sequences</taxon>
        <taxon>metagenomes</taxon>
        <taxon>ecological metagenomes</taxon>
    </lineage>
</organism>
<proteinExistence type="inferred from homology"/>
<name>X0VQ12_9ZZZZ</name>
<sequence>MIAEDLRYWVGFNKVQGIAAARLRALLDYFGDLNTAWNAPVHDLQQAGLDKRSLNNLVRARKAFDLDAELERLAKANVQVLTWDDASYPPHLREIYNAPPVLYVRGQIEKQDEWAVAVVGTRRASAYGKEAARMAGTGL</sequence>
<evidence type="ECO:0000313" key="3">
    <source>
        <dbReference type="EMBL" id="GAG14553.1"/>
    </source>
</evidence>